<dbReference type="Proteomes" id="UP001166191">
    <property type="component" value="Unassembled WGS sequence"/>
</dbReference>
<sequence length="194" mass="20267">MTAKARTVLLALALLGLVACRDEVAQDVSPVEVSAETLGHFCQMNLLEHPGPKAQVHLEGVPGGPLFFSQVRDAIAYARAPEQMAPILAIHVNDMGADGATWEMPGDGNWIDADAAFYVLGSGREGGMGAPETVPFASRAAAENFAAREGGRVLTLAEIPDAAVLAPVEQGGPQAAPDDDFEQRLRALSRPNGG</sequence>
<accession>A0ABS6AJ18</accession>
<organism evidence="2 3">
    <name type="scientific">Paracoccus marinaquae</name>
    <dbReference type="NCBI Taxonomy" id="2841926"/>
    <lineage>
        <taxon>Bacteria</taxon>
        <taxon>Pseudomonadati</taxon>
        <taxon>Pseudomonadota</taxon>
        <taxon>Alphaproteobacteria</taxon>
        <taxon>Rhodobacterales</taxon>
        <taxon>Paracoccaceae</taxon>
        <taxon>Paracoccus</taxon>
    </lineage>
</organism>
<evidence type="ECO:0000256" key="1">
    <source>
        <dbReference type="SAM" id="SignalP"/>
    </source>
</evidence>
<proteinExistence type="predicted"/>
<dbReference type="PANTHER" id="PTHR41247:SF1">
    <property type="entry name" value="HTH-TYPE TRANSCRIPTIONAL REPRESSOR YCNK"/>
    <property type="match status" value="1"/>
</dbReference>
<gene>
    <name evidence="2" type="ORF">KNW02_10695</name>
</gene>
<feature type="chain" id="PRO_5047016200" evidence="1">
    <location>
        <begin position="26"/>
        <end position="194"/>
    </location>
</feature>
<dbReference type="Pfam" id="PF05573">
    <property type="entry name" value="NosL"/>
    <property type="match status" value="1"/>
</dbReference>
<name>A0ABS6AJ18_9RHOB</name>
<keyword evidence="1" id="KW-0732">Signal</keyword>
<dbReference type="PANTHER" id="PTHR41247">
    <property type="entry name" value="HTH-TYPE TRANSCRIPTIONAL REPRESSOR YCNK"/>
    <property type="match status" value="1"/>
</dbReference>
<keyword evidence="3" id="KW-1185">Reference proteome</keyword>
<protein>
    <submittedName>
        <fullName evidence="2">Nitrous oxide reductase accessory protein NosL</fullName>
    </submittedName>
</protein>
<dbReference type="PROSITE" id="PS51257">
    <property type="entry name" value="PROKAR_LIPOPROTEIN"/>
    <property type="match status" value="1"/>
</dbReference>
<dbReference type="EMBL" id="JAHKNG010000016">
    <property type="protein sequence ID" value="MBU3030583.1"/>
    <property type="molecule type" value="Genomic_DNA"/>
</dbReference>
<feature type="signal peptide" evidence="1">
    <location>
        <begin position="1"/>
        <end position="25"/>
    </location>
</feature>
<evidence type="ECO:0000313" key="3">
    <source>
        <dbReference type="Proteomes" id="UP001166191"/>
    </source>
</evidence>
<reference evidence="2" key="1">
    <citation type="submission" date="2021-06" db="EMBL/GenBank/DDBJ databases">
        <title>Paracoccus bacterium XHP0099 sp. nov., isolated from the surface waters of the Yellow Sea.</title>
        <authorList>
            <person name="Xue H."/>
            <person name="Zhang D."/>
        </authorList>
    </citation>
    <scope>NUCLEOTIDE SEQUENCE</scope>
    <source>
        <strain evidence="2">XHP0099</strain>
    </source>
</reference>
<evidence type="ECO:0000313" key="2">
    <source>
        <dbReference type="EMBL" id="MBU3030583.1"/>
    </source>
</evidence>
<comment type="caution">
    <text evidence="2">The sequence shown here is derived from an EMBL/GenBank/DDBJ whole genome shotgun (WGS) entry which is preliminary data.</text>
</comment>
<dbReference type="InterPro" id="IPR008719">
    <property type="entry name" value="N2O_reductase_NosL"/>
</dbReference>